<feature type="region of interest" description="Disordered" evidence="1">
    <location>
        <begin position="1"/>
        <end position="39"/>
    </location>
</feature>
<evidence type="ECO:0000313" key="3">
    <source>
        <dbReference type="Proteomes" id="UP001159427"/>
    </source>
</evidence>
<comment type="caution">
    <text evidence="2">The sequence shown here is derived from an EMBL/GenBank/DDBJ whole genome shotgun (WGS) entry which is preliminary data.</text>
</comment>
<feature type="compositionally biased region" description="Basic and acidic residues" evidence="1">
    <location>
        <begin position="185"/>
        <end position="211"/>
    </location>
</feature>
<reference evidence="2 3" key="1">
    <citation type="submission" date="2022-05" db="EMBL/GenBank/DDBJ databases">
        <authorList>
            <consortium name="Genoscope - CEA"/>
            <person name="William W."/>
        </authorList>
    </citation>
    <scope>NUCLEOTIDE SEQUENCE [LARGE SCALE GENOMIC DNA]</scope>
</reference>
<feature type="region of interest" description="Disordered" evidence="1">
    <location>
        <begin position="178"/>
        <end position="211"/>
    </location>
</feature>
<proteinExistence type="predicted"/>
<evidence type="ECO:0000313" key="2">
    <source>
        <dbReference type="EMBL" id="CAH3025434.1"/>
    </source>
</evidence>
<accession>A0ABN8MBK5</accession>
<evidence type="ECO:0000256" key="1">
    <source>
        <dbReference type="SAM" id="MobiDB-lite"/>
    </source>
</evidence>
<dbReference type="EMBL" id="CALNXI010000352">
    <property type="protein sequence ID" value="CAH3025434.1"/>
    <property type="molecule type" value="Genomic_DNA"/>
</dbReference>
<organism evidence="2 3">
    <name type="scientific">Porites evermanni</name>
    <dbReference type="NCBI Taxonomy" id="104178"/>
    <lineage>
        <taxon>Eukaryota</taxon>
        <taxon>Metazoa</taxon>
        <taxon>Cnidaria</taxon>
        <taxon>Anthozoa</taxon>
        <taxon>Hexacorallia</taxon>
        <taxon>Scleractinia</taxon>
        <taxon>Fungiina</taxon>
        <taxon>Poritidae</taxon>
        <taxon>Porites</taxon>
    </lineage>
</organism>
<gene>
    <name evidence="2" type="ORF">PEVE_00026079</name>
</gene>
<protein>
    <submittedName>
        <fullName evidence="2">Uncharacterized protein</fullName>
    </submittedName>
</protein>
<feature type="compositionally biased region" description="Polar residues" evidence="1">
    <location>
        <begin position="25"/>
        <end position="37"/>
    </location>
</feature>
<sequence>MYGESHVSADEVQEFEESTVALQLPTLTQQKSTSGTRKNGLLEGCFVTSNQFEAQSYEESLPEIGSVGPQRREKMVRFENDKTLDADNEKACILRLPDIQKPYGRESLEEKRIEENGKIYSNNSELDKGLEGINHNGVGHREETCPLLLKNYQYQREMRYTRCTQKISRAKYTYFPRFPSPKPLNKREKLKKEMEERKPKKRDEPLHPGSLRTKEEYLKIFLSLKTAERNFVKKHKLSCRTGSDSPFFS</sequence>
<keyword evidence="3" id="KW-1185">Reference proteome</keyword>
<dbReference type="Proteomes" id="UP001159427">
    <property type="component" value="Unassembled WGS sequence"/>
</dbReference>
<name>A0ABN8MBK5_9CNID</name>